<dbReference type="OrthoDB" id="9794403at2"/>
<dbReference type="EMBL" id="QPMM01000011">
    <property type="protein sequence ID" value="RFS19959.1"/>
    <property type="molecule type" value="Genomic_DNA"/>
</dbReference>
<dbReference type="InterPro" id="IPR052715">
    <property type="entry name" value="RAYT_transposase"/>
</dbReference>
<dbReference type="InterPro" id="IPR036515">
    <property type="entry name" value="Transposase_17_sf"/>
</dbReference>
<name>A0A3E1Y5E5_9BACT</name>
<protein>
    <recommendedName>
        <fullName evidence="1">Transposase IS200-like domain-containing protein</fullName>
    </recommendedName>
</protein>
<dbReference type="Proteomes" id="UP000260644">
    <property type="component" value="Unassembled WGS sequence"/>
</dbReference>
<dbReference type="SUPFAM" id="SSF143422">
    <property type="entry name" value="Transposase IS200-like"/>
    <property type="match status" value="1"/>
</dbReference>
<dbReference type="GO" id="GO:0004803">
    <property type="term" value="F:transposase activity"/>
    <property type="evidence" value="ECO:0007669"/>
    <property type="project" value="InterPro"/>
</dbReference>
<dbReference type="SMART" id="SM01321">
    <property type="entry name" value="Y1_Tnp"/>
    <property type="match status" value="1"/>
</dbReference>
<dbReference type="InterPro" id="IPR002686">
    <property type="entry name" value="Transposase_17"/>
</dbReference>
<dbReference type="PANTHER" id="PTHR36966:SF1">
    <property type="entry name" value="REP-ASSOCIATED TYROSINE TRANSPOSASE"/>
    <property type="match status" value="1"/>
</dbReference>
<evidence type="ECO:0000313" key="2">
    <source>
        <dbReference type="EMBL" id="RFS19959.1"/>
    </source>
</evidence>
<accession>A0A3E1Y5E5</accession>
<keyword evidence="3" id="KW-1185">Reference proteome</keyword>
<dbReference type="Gene3D" id="3.30.70.1290">
    <property type="entry name" value="Transposase IS200-like"/>
    <property type="match status" value="1"/>
</dbReference>
<feature type="domain" description="Transposase IS200-like" evidence="1">
    <location>
        <begin position="21"/>
        <end position="151"/>
    </location>
</feature>
<dbReference type="Pfam" id="PF01797">
    <property type="entry name" value="Y1_Tnp"/>
    <property type="match status" value="1"/>
</dbReference>
<evidence type="ECO:0000313" key="3">
    <source>
        <dbReference type="Proteomes" id="UP000260644"/>
    </source>
</evidence>
<gene>
    <name evidence="2" type="ORF">DVR12_19710</name>
</gene>
<dbReference type="AlphaFoldDB" id="A0A3E1Y5E5"/>
<comment type="caution">
    <text evidence="2">The sequence shown here is derived from an EMBL/GenBank/DDBJ whole genome shotgun (WGS) entry which is preliminary data.</text>
</comment>
<dbReference type="RefSeq" id="WP_116977520.1">
    <property type="nucleotide sequence ID" value="NZ_QPMM01000011.1"/>
</dbReference>
<reference evidence="2 3" key="1">
    <citation type="submission" date="2018-07" db="EMBL/GenBank/DDBJ databases">
        <title>Chitinophaga K2CV101002-2 sp. nov., isolated from a monsoon evergreen broad-leaved forest soil.</title>
        <authorList>
            <person name="Lv Y."/>
        </authorList>
    </citation>
    <scope>NUCLEOTIDE SEQUENCE [LARGE SCALE GENOMIC DNA]</scope>
    <source>
        <strain evidence="2 3">GDMCC 1.1288</strain>
    </source>
</reference>
<dbReference type="PANTHER" id="PTHR36966">
    <property type="entry name" value="REP-ASSOCIATED TYROSINE TRANSPOSASE"/>
    <property type="match status" value="1"/>
</dbReference>
<dbReference type="GO" id="GO:0006313">
    <property type="term" value="P:DNA transposition"/>
    <property type="evidence" value="ECO:0007669"/>
    <property type="project" value="InterPro"/>
</dbReference>
<proteinExistence type="predicted"/>
<dbReference type="GO" id="GO:0043565">
    <property type="term" value="F:sequence-specific DNA binding"/>
    <property type="evidence" value="ECO:0007669"/>
    <property type="project" value="TreeGrafter"/>
</dbReference>
<organism evidence="2 3">
    <name type="scientific">Chitinophaga silvatica</name>
    <dbReference type="NCBI Taxonomy" id="2282649"/>
    <lineage>
        <taxon>Bacteria</taxon>
        <taxon>Pseudomonadati</taxon>
        <taxon>Bacteroidota</taxon>
        <taxon>Chitinophagia</taxon>
        <taxon>Chitinophagales</taxon>
        <taxon>Chitinophagaceae</taxon>
        <taxon>Chitinophaga</taxon>
    </lineage>
</organism>
<sequence length="163" mass="19419">MTFNPMMHDRKSIRLRDYDYSDEACYFITICCHDKLNRFGTVRDDRMCLNQLGIFAHSQWSQLPYRFENISLGAFQVMPNHIHGIICIEAKQSFSLGIIIGAYKSLVLNSILKYYKSQNITLGQLWQRNYYEHIIRDQKSYESITDYIIRNPETWSKDTYYSK</sequence>
<evidence type="ECO:0000259" key="1">
    <source>
        <dbReference type="SMART" id="SM01321"/>
    </source>
</evidence>